<keyword evidence="1" id="KW-0812">Transmembrane</keyword>
<gene>
    <name evidence="2" type="ORF">UFOVP615_51</name>
</gene>
<protein>
    <submittedName>
        <fullName evidence="2">Uncharacterized protein</fullName>
    </submittedName>
</protein>
<proteinExistence type="predicted"/>
<organism evidence="2">
    <name type="scientific">uncultured Caudovirales phage</name>
    <dbReference type="NCBI Taxonomy" id="2100421"/>
    <lineage>
        <taxon>Viruses</taxon>
        <taxon>Duplodnaviria</taxon>
        <taxon>Heunggongvirae</taxon>
        <taxon>Uroviricota</taxon>
        <taxon>Caudoviricetes</taxon>
        <taxon>Peduoviridae</taxon>
        <taxon>Maltschvirus</taxon>
        <taxon>Maltschvirus maltsch</taxon>
    </lineage>
</organism>
<feature type="transmembrane region" description="Helical" evidence="1">
    <location>
        <begin position="24"/>
        <end position="42"/>
    </location>
</feature>
<dbReference type="EMBL" id="LR796584">
    <property type="protein sequence ID" value="CAB4153173.1"/>
    <property type="molecule type" value="Genomic_DNA"/>
</dbReference>
<name>A0A6J5N7K5_9CAUD</name>
<keyword evidence="1" id="KW-0472">Membrane</keyword>
<feature type="transmembrane region" description="Helical" evidence="1">
    <location>
        <begin position="54"/>
        <end position="72"/>
    </location>
</feature>
<accession>A0A6J5N7K5</accession>
<feature type="transmembrane region" description="Helical" evidence="1">
    <location>
        <begin position="84"/>
        <end position="103"/>
    </location>
</feature>
<keyword evidence="1" id="KW-1133">Transmembrane helix</keyword>
<reference evidence="2" key="1">
    <citation type="submission" date="2020-04" db="EMBL/GenBank/DDBJ databases">
        <authorList>
            <person name="Chiriac C."/>
            <person name="Salcher M."/>
            <person name="Ghai R."/>
            <person name="Kavagutti S V."/>
        </authorList>
    </citation>
    <scope>NUCLEOTIDE SEQUENCE</scope>
</reference>
<evidence type="ECO:0000256" key="1">
    <source>
        <dbReference type="SAM" id="Phobius"/>
    </source>
</evidence>
<sequence>MIFVQVLIVIFAYALNSAIPNEIITRFLLHTSILLLILNLMIEKLEVERKKSILAALAAIMILIPFVFLGFLAEFYKITYSSTKIFSCIFLGAIISFLTNFTLSKLKSTRKWKQLFQKLLIIWYRKKSQI</sequence>
<evidence type="ECO:0000313" key="2">
    <source>
        <dbReference type="EMBL" id="CAB4153173.1"/>
    </source>
</evidence>